<dbReference type="RefSeq" id="WP_346756414.1">
    <property type="nucleotide sequence ID" value="NZ_JAUJEB010000001.1"/>
</dbReference>
<sequence length="125" mass="14495">MKNQLKVGNVVGIFRTGMVGEVTKVIQNETQVKCHVKIPGEDETYLYSKDDLHLFCEAAEKNIRKEWQEEASPEKQSSQSFEKPVYYFTPIKIINSRYINFLDKIRFLAKILVFIGLFGCWITAI</sequence>
<gene>
    <name evidence="2" type="ORF">QQ020_03425</name>
</gene>
<evidence type="ECO:0000313" key="2">
    <source>
        <dbReference type="EMBL" id="MDN5211078.1"/>
    </source>
</evidence>
<keyword evidence="3" id="KW-1185">Reference proteome</keyword>
<accession>A0ABT8L061</accession>
<protein>
    <submittedName>
        <fullName evidence="2">Uncharacterized protein</fullName>
    </submittedName>
</protein>
<proteinExistence type="predicted"/>
<feature type="transmembrane region" description="Helical" evidence="1">
    <location>
        <begin position="107"/>
        <end position="124"/>
    </location>
</feature>
<keyword evidence="1" id="KW-0472">Membrane</keyword>
<evidence type="ECO:0000313" key="3">
    <source>
        <dbReference type="Proteomes" id="UP001172083"/>
    </source>
</evidence>
<organism evidence="2 3">
    <name type="scientific">Agaribacillus aureus</name>
    <dbReference type="NCBI Taxonomy" id="3051825"/>
    <lineage>
        <taxon>Bacteria</taxon>
        <taxon>Pseudomonadati</taxon>
        <taxon>Bacteroidota</taxon>
        <taxon>Cytophagia</taxon>
        <taxon>Cytophagales</taxon>
        <taxon>Splendidivirgaceae</taxon>
        <taxon>Agaribacillus</taxon>
    </lineage>
</organism>
<dbReference type="Proteomes" id="UP001172083">
    <property type="component" value="Unassembled WGS sequence"/>
</dbReference>
<name>A0ABT8L061_9BACT</name>
<dbReference type="EMBL" id="JAUJEB010000001">
    <property type="protein sequence ID" value="MDN5211078.1"/>
    <property type="molecule type" value="Genomic_DNA"/>
</dbReference>
<comment type="caution">
    <text evidence="2">The sequence shown here is derived from an EMBL/GenBank/DDBJ whole genome shotgun (WGS) entry which is preliminary data.</text>
</comment>
<evidence type="ECO:0000256" key="1">
    <source>
        <dbReference type="SAM" id="Phobius"/>
    </source>
</evidence>
<keyword evidence="1" id="KW-0812">Transmembrane</keyword>
<reference evidence="2" key="1">
    <citation type="submission" date="2023-06" db="EMBL/GenBank/DDBJ databases">
        <title>Genomic of Agaribacillus aureum.</title>
        <authorList>
            <person name="Wang G."/>
        </authorList>
    </citation>
    <scope>NUCLEOTIDE SEQUENCE</scope>
    <source>
        <strain evidence="2">BMA12</strain>
    </source>
</reference>
<keyword evidence="1" id="KW-1133">Transmembrane helix</keyword>